<dbReference type="EMBL" id="MN741034">
    <property type="protein sequence ID" value="QHU23573.1"/>
    <property type="molecule type" value="Genomic_DNA"/>
</dbReference>
<dbReference type="AlphaFoldDB" id="A0A6C0L215"/>
<sequence>MKKTNLRIQNRYVSYGDNKYYLSDISSLDNWKECDIDTYTELIDVTDSIVPLMKKHGESSNVNFIVDNIDQLIQTGG</sequence>
<accession>A0A6C0L215</accession>
<evidence type="ECO:0000313" key="1">
    <source>
        <dbReference type="EMBL" id="QHU23573.1"/>
    </source>
</evidence>
<organism evidence="1">
    <name type="scientific">viral metagenome</name>
    <dbReference type="NCBI Taxonomy" id="1070528"/>
    <lineage>
        <taxon>unclassified sequences</taxon>
        <taxon>metagenomes</taxon>
        <taxon>organismal metagenomes</taxon>
    </lineage>
</organism>
<proteinExistence type="predicted"/>
<reference evidence="1" key="1">
    <citation type="journal article" date="2020" name="Nature">
        <title>Giant virus diversity and host interactions through global metagenomics.</title>
        <authorList>
            <person name="Schulz F."/>
            <person name="Roux S."/>
            <person name="Paez-Espino D."/>
            <person name="Jungbluth S."/>
            <person name="Walsh D.A."/>
            <person name="Denef V.J."/>
            <person name="McMahon K.D."/>
            <person name="Konstantinidis K.T."/>
            <person name="Eloe-Fadrosh E.A."/>
            <person name="Kyrpides N.C."/>
            <person name="Woyke T."/>
        </authorList>
    </citation>
    <scope>NUCLEOTIDE SEQUENCE</scope>
    <source>
        <strain evidence="1">GVMAG-S-ERX555907-94</strain>
    </source>
</reference>
<name>A0A6C0L215_9ZZZZ</name>
<protein>
    <submittedName>
        <fullName evidence="1">Uncharacterized protein</fullName>
    </submittedName>
</protein>